<evidence type="ECO:0000256" key="3">
    <source>
        <dbReference type="ARBA" id="ARBA00012099"/>
    </source>
</evidence>
<comment type="pathway">
    <text evidence="1">Polyol metabolism; glycerol degradation via glycerol kinase pathway; sn-glycerol 3-phosphate from glycerol: step 1/1.</text>
</comment>
<dbReference type="PANTHER" id="PTHR10196">
    <property type="entry name" value="SUGAR KINASE"/>
    <property type="match status" value="1"/>
</dbReference>
<name>A0AA35THP8_GEOBA</name>
<evidence type="ECO:0000259" key="11">
    <source>
        <dbReference type="Pfam" id="PF00370"/>
    </source>
</evidence>
<feature type="domain" description="Carbohydrate kinase FGGY C-terminal" evidence="12">
    <location>
        <begin position="271"/>
        <end position="459"/>
    </location>
</feature>
<evidence type="ECO:0000256" key="9">
    <source>
        <dbReference type="ARBA" id="ARBA00043149"/>
    </source>
</evidence>
<keyword evidence="6 13" id="KW-0418">Kinase</keyword>
<keyword evidence="7" id="KW-0319">Glycerol metabolism</keyword>
<dbReference type="InterPro" id="IPR018483">
    <property type="entry name" value="Carb_kinase_FGGY_CS"/>
</dbReference>
<feature type="domain" description="Carbohydrate kinase FGGY N-terminal" evidence="11">
    <location>
        <begin position="7"/>
        <end position="261"/>
    </location>
</feature>
<dbReference type="PIRSF" id="PIRSF000538">
    <property type="entry name" value="GlpK"/>
    <property type="match status" value="1"/>
</dbReference>
<keyword evidence="14" id="KW-1185">Reference proteome</keyword>
<dbReference type="PANTHER" id="PTHR10196:SF69">
    <property type="entry name" value="GLYCEROL KINASE"/>
    <property type="match status" value="1"/>
</dbReference>
<sequence length="514" mass="55719">MPNTACILSIDQGTTGTTALLADVQGNIIAQGYQEFTQYYPHPGWVEHDPEEIWNATLQAIDVLFAKENALNIVAIGIANQRETTLVWDRKTGKPIYPAIVWQCRRTADKCALLEKQGIAEEIKAKTGLVIDAYFSGTKVAWILDHVSGARERAERGELAFGTVDTWLLWKLTDGAVHKTDYTNASRTLLFNINTLSWDETLLEILNVPKAILPEVCPSASNFGTASFYRNFWLKTFGKNISLDGIPITGMAGDQQAALLGQLCTKPGMAKNTYGTGCFLMLNTGAEKVSTKTGLLTTLACSLDENPVYALEGSVFVAGAAVQWLRDGIAIIKSASETEEIASRIPDSGEVFVVPAFTGLGAPYGIPMPAVLSSLNREGARANRSSVPTLESIAYQSADIVSAMLTDTEMTLDGLRVDGGAAANNFLMQFQADILGINVERPAQIESTGLGATYLAGITAGVWNDIEELEANRTEQARLEGSALKTRVFSPQIDAKQRNEKLAQWKKAVQRVMS</sequence>
<dbReference type="CDD" id="cd07786">
    <property type="entry name" value="FGGY_EcGK_like"/>
    <property type="match status" value="1"/>
</dbReference>
<dbReference type="InterPro" id="IPR018485">
    <property type="entry name" value="FGGY_C"/>
</dbReference>
<comment type="caution">
    <text evidence="13">The sequence shown here is derived from an EMBL/GenBank/DDBJ whole genome shotgun (WGS) entry which is preliminary data.</text>
</comment>
<keyword evidence="8" id="KW-0067">ATP-binding</keyword>
<dbReference type="Proteomes" id="UP001174909">
    <property type="component" value="Unassembled WGS sequence"/>
</dbReference>
<dbReference type="NCBIfam" id="NF000756">
    <property type="entry name" value="PRK00047.1"/>
    <property type="match status" value="1"/>
</dbReference>
<dbReference type="FunFam" id="3.30.420.40:FF:000008">
    <property type="entry name" value="Glycerol kinase"/>
    <property type="match status" value="1"/>
</dbReference>
<dbReference type="AlphaFoldDB" id="A0AA35THP8"/>
<dbReference type="FunFam" id="3.30.420.40:FF:000007">
    <property type="entry name" value="Glycerol kinase"/>
    <property type="match status" value="1"/>
</dbReference>
<evidence type="ECO:0000256" key="1">
    <source>
        <dbReference type="ARBA" id="ARBA00005190"/>
    </source>
</evidence>
<keyword evidence="5" id="KW-0547">Nucleotide-binding</keyword>
<evidence type="ECO:0000313" key="13">
    <source>
        <dbReference type="EMBL" id="CAI8047287.1"/>
    </source>
</evidence>
<dbReference type="EMBL" id="CASHTH010003624">
    <property type="protein sequence ID" value="CAI8047287.1"/>
    <property type="molecule type" value="Genomic_DNA"/>
</dbReference>
<dbReference type="InterPro" id="IPR000577">
    <property type="entry name" value="Carb_kinase_FGGY"/>
</dbReference>
<evidence type="ECO:0000256" key="10">
    <source>
        <dbReference type="ARBA" id="ARBA00052101"/>
    </source>
</evidence>
<proteinExistence type="inferred from homology"/>
<dbReference type="GO" id="GO:0006072">
    <property type="term" value="P:glycerol-3-phosphate metabolic process"/>
    <property type="evidence" value="ECO:0007669"/>
    <property type="project" value="InterPro"/>
</dbReference>
<dbReference type="GO" id="GO:0005829">
    <property type="term" value="C:cytosol"/>
    <property type="evidence" value="ECO:0007669"/>
    <property type="project" value="TreeGrafter"/>
</dbReference>
<reference evidence="13" key="1">
    <citation type="submission" date="2023-03" db="EMBL/GenBank/DDBJ databases">
        <authorList>
            <person name="Steffen K."/>
            <person name="Cardenas P."/>
        </authorList>
    </citation>
    <scope>NUCLEOTIDE SEQUENCE</scope>
</reference>
<dbReference type="InterPro" id="IPR043129">
    <property type="entry name" value="ATPase_NBD"/>
</dbReference>
<accession>A0AA35THP8</accession>
<evidence type="ECO:0000256" key="7">
    <source>
        <dbReference type="ARBA" id="ARBA00022798"/>
    </source>
</evidence>
<evidence type="ECO:0000256" key="4">
    <source>
        <dbReference type="ARBA" id="ARBA00022679"/>
    </source>
</evidence>
<dbReference type="GO" id="GO:0005524">
    <property type="term" value="F:ATP binding"/>
    <property type="evidence" value="ECO:0007669"/>
    <property type="project" value="UniProtKB-KW"/>
</dbReference>
<evidence type="ECO:0000256" key="5">
    <source>
        <dbReference type="ARBA" id="ARBA00022741"/>
    </source>
</evidence>
<dbReference type="PROSITE" id="PS00933">
    <property type="entry name" value="FGGY_KINASES_1"/>
    <property type="match status" value="1"/>
</dbReference>
<gene>
    <name evidence="13" type="ORF">GBAR_LOCUS26130</name>
</gene>
<dbReference type="NCBIfam" id="TIGR01311">
    <property type="entry name" value="glycerol_kin"/>
    <property type="match status" value="1"/>
</dbReference>
<dbReference type="Pfam" id="PF00370">
    <property type="entry name" value="FGGY_N"/>
    <property type="match status" value="1"/>
</dbReference>
<evidence type="ECO:0000313" key="14">
    <source>
        <dbReference type="Proteomes" id="UP001174909"/>
    </source>
</evidence>
<dbReference type="GO" id="GO:0004370">
    <property type="term" value="F:glycerol kinase activity"/>
    <property type="evidence" value="ECO:0007669"/>
    <property type="project" value="UniProtKB-EC"/>
</dbReference>
<keyword evidence="4" id="KW-0808">Transferase</keyword>
<organism evidence="13 14">
    <name type="scientific">Geodia barretti</name>
    <name type="common">Barrett's horny sponge</name>
    <dbReference type="NCBI Taxonomy" id="519541"/>
    <lineage>
        <taxon>Eukaryota</taxon>
        <taxon>Metazoa</taxon>
        <taxon>Porifera</taxon>
        <taxon>Demospongiae</taxon>
        <taxon>Heteroscleromorpha</taxon>
        <taxon>Tetractinellida</taxon>
        <taxon>Astrophorina</taxon>
        <taxon>Geodiidae</taxon>
        <taxon>Geodia</taxon>
    </lineage>
</organism>
<dbReference type="EC" id="2.7.1.30" evidence="3"/>
<dbReference type="InterPro" id="IPR018484">
    <property type="entry name" value="FGGY_N"/>
</dbReference>
<comment type="catalytic activity">
    <reaction evidence="10">
        <text>glycerol + ATP = sn-glycerol 3-phosphate + ADP + H(+)</text>
        <dbReference type="Rhea" id="RHEA:21644"/>
        <dbReference type="ChEBI" id="CHEBI:15378"/>
        <dbReference type="ChEBI" id="CHEBI:17754"/>
        <dbReference type="ChEBI" id="CHEBI:30616"/>
        <dbReference type="ChEBI" id="CHEBI:57597"/>
        <dbReference type="ChEBI" id="CHEBI:456216"/>
        <dbReference type="EC" id="2.7.1.30"/>
    </reaction>
</comment>
<evidence type="ECO:0000256" key="8">
    <source>
        <dbReference type="ARBA" id="ARBA00022840"/>
    </source>
</evidence>
<evidence type="ECO:0000256" key="6">
    <source>
        <dbReference type="ARBA" id="ARBA00022777"/>
    </source>
</evidence>
<comment type="similarity">
    <text evidence="2">Belongs to the FGGY kinase family.</text>
</comment>
<evidence type="ECO:0000256" key="2">
    <source>
        <dbReference type="ARBA" id="ARBA00009156"/>
    </source>
</evidence>
<protein>
    <recommendedName>
        <fullName evidence="3">glycerol kinase</fullName>
        <ecNumber evidence="3">2.7.1.30</ecNumber>
    </recommendedName>
    <alternativeName>
        <fullName evidence="9">ATP:glycerol 3-phosphotransferase</fullName>
    </alternativeName>
</protein>
<dbReference type="InterPro" id="IPR005999">
    <property type="entry name" value="Glycerol_kin"/>
</dbReference>
<evidence type="ECO:0000259" key="12">
    <source>
        <dbReference type="Pfam" id="PF02782"/>
    </source>
</evidence>
<dbReference type="Gene3D" id="3.30.420.40">
    <property type="match status" value="2"/>
</dbReference>
<dbReference type="Pfam" id="PF02782">
    <property type="entry name" value="FGGY_C"/>
    <property type="match status" value="1"/>
</dbReference>
<dbReference type="SUPFAM" id="SSF53067">
    <property type="entry name" value="Actin-like ATPase domain"/>
    <property type="match status" value="2"/>
</dbReference>
<dbReference type="GO" id="GO:0019563">
    <property type="term" value="P:glycerol catabolic process"/>
    <property type="evidence" value="ECO:0007669"/>
    <property type="project" value="TreeGrafter"/>
</dbReference>